<keyword evidence="6" id="KW-1185">Reference proteome</keyword>
<sequence length="346" mass="38599">MHISRHFLVLISFFFLIIYSCSAEPITPPIPPIQNPYSLGRVGNAEDTQKETEMGLVLMGGSTDVDAAMGWMIERSGGGDFVIIRVSGGDGYNDYLYNMGGLNSVETLRINTAEASNDEKVFETLMNAEALFIAGGDQSQYLRLWEGSKVEEAIQYLIHEKKIPIGGTSAGCAIMGEFVYTGENGSVVSQEALQNPFDERLTVRRSSLINHPFLQNTITDQHFSQRNREGRLVGFLARLKNLSDNQPLRAIAVDEKTAVVIDKNGQAKVFGQANAFYLMETNADQLPEILQIQTPLTWNLDQQALNYKTVNADENPSLDLKTWNWEWDGFWYVEKGDLKIIAESGN</sequence>
<evidence type="ECO:0000313" key="5">
    <source>
        <dbReference type="EMBL" id="SMD41749.1"/>
    </source>
</evidence>
<dbReference type="PROSITE" id="PS51257">
    <property type="entry name" value="PROKAR_LIPOPROTEIN"/>
    <property type="match status" value="1"/>
</dbReference>
<name>A0A1W2GYQ3_9BACT</name>
<keyword evidence="2" id="KW-0645">Protease</keyword>
<dbReference type="PANTHER" id="PTHR36175:SF1">
    <property type="entry name" value="CYANOPHYCINASE"/>
    <property type="match status" value="1"/>
</dbReference>
<evidence type="ECO:0000256" key="2">
    <source>
        <dbReference type="ARBA" id="ARBA00022670"/>
    </source>
</evidence>
<dbReference type="InterPro" id="IPR029062">
    <property type="entry name" value="Class_I_gatase-like"/>
</dbReference>
<protein>
    <submittedName>
        <fullName evidence="5">Cyanophycinase</fullName>
    </submittedName>
</protein>
<dbReference type="AlphaFoldDB" id="A0A1W2GYQ3"/>
<comment type="similarity">
    <text evidence="1">Belongs to the peptidase S51 family.</text>
</comment>
<organism evidence="5 6">
    <name type="scientific">Aquiflexum balticum DSM 16537</name>
    <dbReference type="NCBI Taxonomy" id="758820"/>
    <lineage>
        <taxon>Bacteria</taxon>
        <taxon>Pseudomonadati</taxon>
        <taxon>Bacteroidota</taxon>
        <taxon>Cytophagia</taxon>
        <taxon>Cytophagales</taxon>
        <taxon>Cyclobacteriaceae</taxon>
        <taxon>Aquiflexum</taxon>
    </lineage>
</organism>
<dbReference type="EMBL" id="LT838813">
    <property type="protein sequence ID" value="SMD41749.1"/>
    <property type="molecule type" value="Genomic_DNA"/>
</dbReference>
<evidence type="ECO:0000256" key="1">
    <source>
        <dbReference type="ARBA" id="ARBA00006534"/>
    </source>
</evidence>
<keyword evidence="4" id="KW-0720">Serine protease</keyword>
<dbReference type="RefSeq" id="WP_084118611.1">
    <property type="nucleotide sequence ID" value="NZ_LT838813.1"/>
</dbReference>
<dbReference type="Gene3D" id="3.40.50.880">
    <property type="match status" value="1"/>
</dbReference>
<dbReference type="CDD" id="cd03145">
    <property type="entry name" value="GAT1_cyanophycinase"/>
    <property type="match status" value="1"/>
</dbReference>
<proteinExistence type="inferred from homology"/>
<dbReference type="InterPro" id="IPR005320">
    <property type="entry name" value="Peptidase_S51"/>
</dbReference>
<dbReference type="OrthoDB" id="9799980at2"/>
<evidence type="ECO:0000256" key="4">
    <source>
        <dbReference type="ARBA" id="ARBA00022825"/>
    </source>
</evidence>
<evidence type="ECO:0000313" key="6">
    <source>
        <dbReference type="Proteomes" id="UP000192333"/>
    </source>
</evidence>
<dbReference type="PANTHER" id="PTHR36175">
    <property type="entry name" value="CYANOPHYCINASE"/>
    <property type="match status" value="1"/>
</dbReference>
<dbReference type="Proteomes" id="UP000192333">
    <property type="component" value="Chromosome I"/>
</dbReference>
<dbReference type="SUPFAM" id="SSF52317">
    <property type="entry name" value="Class I glutamine amidotransferase-like"/>
    <property type="match status" value="1"/>
</dbReference>
<accession>A0A1W2GYQ3</accession>
<evidence type="ECO:0000256" key="3">
    <source>
        <dbReference type="ARBA" id="ARBA00022801"/>
    </source>
</evidence>
<reference evidence="6" key="1">
    <citation type="submission" date="2017-04" db="EMBL/GenBank/DDBJ databases">
        <authorList>
            <person name="Varghese N."/>
            <person name="Submissions S."/>
        </authorList>
    </citation>
    <scope>NUCLEOTIDE SEQUENCE [LARGE SCALE GENOMIC DNA]</scope>
    <source>
        <strain evidence="6">DSM 16537</strain>
    </source>
</reference>
<keyword evidence="3" id="KW-0378">Hydrolase</keyword>
<dbReference type="Pfam" id="PF03575">
    <property type="entry name" value="Peptidase_S51"/>
    <property type="match status" value="1"/>
</dbReference>
<gene>
    <name evidence="5" type="ORF">SAMN00777080_0279</name>
</gene>
<dbReference type="STRING" id="758820.SAMN00777080_0279"/>
<dbReference type="GO" id="GO:0006508">
    <property type="term" value="P:proteolysis"/>
    <property type="evidence" value="ECO:0007669"/>
    <property type="project" value="UniProtKB-KW"/>
</dbReference>
<dbReference type="GO" id="GO:0008236">
    <property type="term" value="F:serine-type peptidase activity"/>
    <property type="evidence" value="ECO:0007669"/>
    <property type="project" value="UniProtKB-KW"/>
</dbReference>